<dbReference type="EMBL" id="BAAALT010000147">
    <property type="protein sequence ID" value="GAA1817096.1"/>
    <property type="molecule type" value="Genomic_DNA"/>
</dbReference>
<feature type="compositionally biased region" description="Basic residues" evidence="1">
    <location>
        <begin position="75"/>
        <end position="89"/>
    </location>
</feature>
<accession>A0ABP4YMI6</accession>
<keyword evidence="3" id="KW-1185">Reference proteome</keyword>
<proteinExistence type="predicted"/>
<protein>
    <submittedName>
        <fullName evidence="2">Uncharacterized protein</fullName>
    </submittedName>
</protein>
<feature type="compositionally biased region" description="Basic and acidic residues" evidence="1">
    <location>
        <begin position="1"/>
        <end position="20"/>
    </location>
</feature>
<comment type="caution">
    <text evidence="2">The sequence shown here is derived from an EMBL/GenBank/DDBJ whole genome shotgun (WGS) entry which is preliminary data.</text>
</comment>
<gene>
    <name evidence="2" type="ORF">GCM10009682_42410</name>
</gene>
<evidence type="ECO:0000313" key="3">
    <source>
        <dbReference type="Proteomes" id="UP001500218"/>
    </source>
</evidence>
<name>A0ABP4YMI6_9ACTN</name>
<dbReference type="Proteomes" id="UP001500218">
    <property type="component" value="Unassembled WGS sequence"/>
</dbReference>
<evidence type="ECO:0000256" key="1">
    <source>
        <dbReference type="SAM" id="MobiDB-lite"/>
    </source>
</evidence>
<feature type="region of interest" description="Disordered" evidence="1">
    <location>
        <begin position="1"/>
        <end position="89"/>
    </location>
</feature>
<evidence type="ECO:0000313" key="2">
    <source>
        <dbReference type="EMBL" id="GAA1817096.1"/>
    </source>
</evidence>
<reference evidence="3" key="1">
    <citation type="journal article" date="2019" name="Int. J. Syst. Evol. Microbiol.">
        <title>The Global Catalogue of Microorganisms (GCM) 10K type strain sequencing project: providing services to taxonomists for standard genome sequencing and annotation.</title>
        <authorList>
            <consortium name="The Broad Institute Genomics Platform"/>
            <consortium name="The Broad Institute Genome Sequencing Center for Infectious Disease"/>
            <person name="Wu L."/>
            <person name="Ma J."/>
        </authorList>
    </citation>
    <scope>NUCLEOTIDE SEQUENCE [LARGE SCALE GENOMIC DNA]</scope>
    <source>
        <strain evidence="3">JCM 13250</strain>
    </source>
</reference>
<organism evidence="2 3">
    <name type="scientific">Luedemannella flava</name>
    <dbReference type="NCBI Taxonomy" id="349316"/>
    <lineage>
        <taxon>Bacteria</taxon>
        <taxon>Bacillati</taxon>
        <taxon>Actinomycetota</taxon>
        <taxon>Actinomycetes</taxon>
        <taxon>Micromonosporales</taxon>
        <taxon>Micromonosporaceae</taxon>
        <taxon>Luedemannella</taxon>
    </lineage>
</organism>
<sequence>MGQAEEPRGQPGRYDGRDNTSPHAVQDQDTEYPNAAEVRLPVSFRQHERRHEPAGGVPGGSGNQADDGRAERQRHAGGSHPKRVSVRSS</sequence>